<accession>A0A836CLN6</accession>
<evidence type="ECO:0000313" key="2">
    <source>
        <dbReference type="EMBL" id="KAG5189969.1"/>
    </source>
</evidence>
<name>A0A836CLN6_9STRA</name>
<sequence length="474" mass="51717">IAGDGVCISLYEYLWCKDEISFSPQINVPDTVVYKYGQPVHWYFTAMDGTIKKKLRSNMTNAKIEESFLKKAHAQAPKTSKSKHHPQDALLEGSDVVAYYISWETNGADAGNKSEQAAAEIEYFDAAGLKEFLFHRSKQHNGILQAFVEPSGSSNAVVRAIWTPKLCLTERRVNCRKLRDKRYGLFERAVTYDGPDIYSVARPLRGTVLPTAVRHLCDAIAAHVAEITIHQQRISCMSLNLKIDHKDRLWLLWSSSIRLVRDGSSAAAASPPARTPACDGNPATDSSSGDGACGLQRLRSPVLMSEVVKVPAHLRLQQDAVHDPVGAVPRAPRLQCSSCGALTPAKSFHAVPYKTVVVHFEQVLDLASKHPEVTSGTVQWPPAPEIIAAAGGVGFGAAAAMLSSGDPPAAARAITLEDVTIPPVIRALHPRLAADAYARHRRDPLFLYKCAEVCERCYLAYAGLASAAFRTRSR</sequence>
<evidence type="ECO:0000313" key="3">
    <source>
        <dbReference type="Proteomes" id="UP000664859"/>
    </source>
</evidence>
<feature type="region of interest" description="Disordered" evidence="1">
    <location>
        <begin position="267"/>
        <end position="291"/>
    </location>
</feature>
<gene>
    <name evidence="2" type="ORF">JKP88DRAFT_142705</name>
</gene>
<dbReference type="Proteomes" id="UP000664859">
    <property type="component" value="Unassembled WGS sequence"/>
</dbReference>
<dbReference type="EMBL" id="JAFCMP010000041">
    <property type="protein sequence ID" value="KAG5189969.1"/>
    <property type="molecule type" value="Genomic_DNA"/>
</dbReference>
<comment type="caution">
    <text evidence="2">The sequence shown here is derived from an EMBL/GenBank/DDBJ whole genome shotgun (WGS) entry which is preliminary data.</text>
</comment>
<keyword evidence="3" id="KW-1185">Reference proteome</keyword>
<dbReference type="OrthoDB" id="298589at2759"/>
<feature type="non-terminal residue" evidence="2">
    <location>
        <position position="474"/>
    </location>
</feature>
<feature type="compositionally biased region" description="Low complexity" evidence="1">
    <location>
        <begin position="267"/>
        <end position="277"/>
    </location>
</feature>
<reference evidence="2" key="1">
    <citation type="submission" date="2021-02" db="EMBL/GenBank/DDBJ databases">
        <title>First Annotated Genome of the Yellow-green Alga Tribonema minus.</title>
        <authorList>
            <person name="Mahan K.M."/>
        </authorList>
    </citation>
    <scope>NUCLEOTIDE SEQUENCE</scope>
    <source>
        <strain evidence="2">UTEX B ZZ1240</strain>
    </source>
</reference>
<feature type="non-terminal residue" evidence="2">
    <location>
        <position position="1"/>
    </location>
</feature>
<proteinExistence type="predicted"/>
<protein>
    <submittedName>
        <fullName evidence="2">Uncharacterized protein</fullName>
    </submittedName>
</protein>
<dbReference type="AlphaFoldDB" id="A0A836CLN6"/>
<organism evidence="2 3">
    <name type="scientific">Tribonema minus</name>
    <dbReference type="NCBI Taxonomy" id="303371"/>
    <lineage>
        <taxon>Eukaryota</taxon>
        <taxon>Sar</taxon>
        <taxon>Stramenopiles</taxon>
        <taxon>Ochrophyta</taxon>
        <taxon>PX clade</taxon>
        <taxon>Xanthophyceae</taxon>
        <taxon>Tribonematales</taxon>
        <taxon>Tribonemataceae</taxon>
        <taxon>Tribonema</taxon>
    </lineage>
</organism>
<evidence type="ECO:0000256" key="1">
    <source>
        <dbReference type="SAM" id="MobiDB-lite"/>
    </source>
</evidence>